<dbReference type="Pfam" id="PF00884">
    <property type="entry name" value="Sulfatase"/>
    <property type="match status" value="1"/>
</dbReference>
<reference evidence="3 4" key="1">
    <citation type="journal article" date="2014" name="PLoS Genet.">
        <title>Phylogenetically driven sequencing of extremely halophilic archaea reveals strategies for static and dynamic osmo-response.</title>
        <authorList>
            <person name="Becker E.A."/>
            <person name="Seitzer P.M."/>
            <person name="Tritt A."/>
            <person name="Larsen D."/>
            <person name="Krusor M."/>
            <person name="Yao A.I."/>
            <person name="Wu D."/>
            <person name="Madern D."/>
            <person name="Eisen J.A."/>
            <person name="Darling A.E."/>
            <person name="Facciotti M.T."/>
        </authorList>
    </citation>
    <scope>NUCLEOTIDE SEQUENCE [LARGE SCALE GENOMIC DNA]</scope>
    <source>
        <strain evidence="3 4">100A6</strain>
    </source>
</reference>
<evidence type="ECO:0000259" key="2">
    <source>
        <dbReference type="Pfam" id="PF00884"/>
    </source>
</evidence>
<sequence>MKIALVVLDTLRKDAFDEQFEWLPGARFEHAWSTSHWTMPAHASLFTGKYPSEAGTHAKSEGLHDPDPTLPELLQQAGFTTRAFSANLMVSPPFRFDRGFDTFDGSWRLNVNSRELIGWTDLSRDTQPGLRGYLEVLRRILSREYRVLPSLQRGIQNRLAEVGIESGAVDDGATACLQTLSNARFSDDEFFFINLMEAHAPYRPPEDYRTADESSYDEVAATVGDLAVDSAAVRAAYDDSVRYLADMYKKVFTILSGQFDYVITIGDHGELFGEHQSWRHFHGISPELTHIPMVVSGDGLDSTSNKPASILDVHRTILDLAGIEAPSRGQNLLEGLDGRPRLTEFQGLRPGRIEMMRERGYSEELIARFDRPLAGLAAEGYYGYETVDEWQEDGSPPMVSPRKSLETLQAELNRSQHRTDSPDLSQKLQNRLRDLGYA</sequence>
<dbReference type="InterPro" id="IPR000917">
    <property type="entry name" value="Sulfatase_N"/>
</dbReference>
<keyword evidence="4" id="KW-1185">Reference proteome</keyword>
<dbReference type="OrthoDB" id="102174at2157"/>
<dbReference type="InterPro" id="IPR052701">
    <property type="entry name" value="GAG_Ulvan_Degrading_Sulfatases"/>
</dbReference>
<dbReference type="PANTHER" id="PTHR43751">
    <property type="entry name" value="SULFATASE"/>
    <property type="match status" value="1"/>
</dbReference>
<dbReference type="eggNOG" id="arCOG02785">
    <property type="taxonomic scope" value="Archaea"/>
</dbReference>
<evidence type="ECO:0000313" key="3">
    <source>
        <dbReference type="EMBL" id="EMA37214.1"/>
    </source>
</evidence>
<protein>
    <submittedName>
        <fullName evidence="3">Arylsulfatase</fullName>
    </submittedName>
</protein>
<evidence type="ECO:0000313" key="4">
    <source>
        <dbReference type="Proteomes" id="UP000011566"/>
    </source>
</evidence>
<dbReference type="SUPFAM" id="SSF53649">
    <property type="entry name" value="Alkaline phosphatase-like"/>
    <property type="match status" value="1"/>
</dbReference>
<feature type="domain" description="Sulfatase N-terminal" evidence="2">
    <location>
        <begin position="25"/>
        <end position="323"/>
    </location>
</feature>
<dbReference type="RefSeq" id="WP_007694694.1">
    <property type="nucleotide sequence ID" value="NZ_AOMB01000036.1"/>
</dbReference>
<evidence type="ECO:0000256" key="1">
    <source>
        <dbReference type="SAM" id="MobiDB-lite"/>
    </source>
</evidence>
<dbReference type="PANTHER" id="PTHR43751:SF3">
    <property type="entry name" value="SULFATASE N-TERMINAL DOMAIN-CONTAINING PROTEIN"/>
    <property type="match status" value="1"/>
</dbReference>
<accession>M0LXX8</accession>
<dbReference type="Gene3D" id="3.40.720.10">
    <property type="entry name" value="Alkaline Phosphatase, subunit A"/>
    <property type="match status" value="1"/>
</dbReference>
<gene>
    <name evidence="3" type="ORF">C447_13392</name>
</gene>
<dbReference type="PATRIC" id="fig|1132509.6.peg.3106"/>
<organism evidence="3 4">
    <name type="scientific">Halococcus hamelinensis 100A6</name>
    <dbReference type="NCBI Taxonomy" id="1132509"/>
    <lineage>
        <taxon>Archaea</taxon>
        <taxon>Methanobacteriati</taxon>
        <taxon>Methanobacteriota</taxon>
        <taxon>Stenosarchaea group</taxon>
        <taxon>Halobacteria</taxon>
        <taxon>Halobacteriales</taxon>
        <taxon>Halococcaceae</taxon>
        <taxon>Halococcus</taxon>
    </lineage>
</organism>
<dbReference type="EMBL" id="AOMB01000036">
    <property type="protein sequence ID" value="EMA37214.1"/>
    <property type="molecule type" value="Genomic_DNA"/>
</dbReference>
<feature type="region of interest" description="Disordered" evidence="1">
    <location>
        <begin position="412"/>
        <end position="438"/>
    </location>
</feature>
<proteinExistence type="predicted"/>
<name>M0LXX8_9EURY</name>
<dbReference type="AlphaFoldDB" id="M0LXX8"/>
<dbReference type="InterPro" id="IPR017850">
    <property type="entry name" value="Alkaline_phosphatase_core_sf"/>
</dbReference>
<dbReference type="Proteomes" id="UP000011566">
    <property type="component" value="Unassembled WGS sequence"/>
</dbReference>
<comment type="caution">
    <text evidence="3">The sequence shown here is derived from an EMBL/GenBank/DDBJ whole genome shotgun (WGS) entry which is preliminary data.</text>
</comment>